<dbReference type="Proteomes" id="UP000053144">
    <property type="component" value="Chromosome 1"/>
</dbReference>
<accession>A0A0L9TLM8</accession>
<feature type="region of interest" description="Disordered" evidence="1">
    <location>
        <begin position="90"/>
        <end position="123"/>
    </location>
</feature>
<dbReference type="Gramene" id="KOM31478">
    <property type="protein sequence ID" value="KOM31478"/>
    <property type="gene ID" value="LR48_Vigan01g103300"/>
</dbReference>
<dbReference type="AlphaFoldDB" id="A0A0L9TLM8"/>
<reference evidence="3" key="1">
    <citation type="journal article" date="2015" name="Proc. Natl. Acad. Sci. U.S.A.">
        <title>Genome sequencing of adzuki bean (Vigna angularis) provides insight into high starch and low fat accumulation and domestication.</title>
        <authorList>
            <person name="Yang K."/>
            <person name="Tian Z."/>
            <person name="Chen C."/>
            <person name="Luo L."/>
            <person name="Zhao B."/>
            <person name="Wang Z."/>
            <person name="Yu L."/>
            <person name="Li Y."/>
            <person name="Sun Y."/>
            <person name="Li W."/>
            <person name="Chen Y."/>
            <person name="Li Y."/>
            <person name="Zhang Y."/>
            <person name="Ai D."/>
            <person name="Zhao J."/>
            <person name="Shang C."/>
            <person name="Ma Y."/>
            <person name="Wu B."/>
            <person name="Wang M."/>
            <person name="Gao L."/>
            <person name="Sun D."/>
            <person name="Zhang P."/>
            <person name="Guo F."/>
            <person name="Wang W."/>
            <person name="Li Y."/>
            <person name="Wang J."/>
            <person name="Varshney R.K."/>
            <person name="Wang J."/>
            <person name="Ling H.Q."/>
            <person name="Wan P."/>
        </authorList>
    </citation>
    <scope>NUCLEOTIDE SEQUENCE</scope>
    <source>
        <strain evidence="3">cv. Jingnong 6</strain>
    </source>
</reference>
<name>A0A0L9TLM8_PHAAN</name>
<feature type="compositionally biased region" description="Basic and acidic residues" evidence="1">
    <location>
        <begin position="90"/>
        <end position="105"/>
    </location>
</feature>
<dbReference type="EMBL" id="CM003371">
    <property type="protein sequence ID" value="KOM31478.1"/>
    <property type="molecule type" value="Genomic_DNA"/>
</dbReference>
<evidence type="ECO:0000256" key="1">
    <source>
        <dbReference type="SAM" id="MobiDB-lite"/>
    </source>
</evidence>
<sequence length="123" mass="14077">MPPLPAPMLTARGIASRRIGSSSLLLPFTREEMIIFFPSIEIKHRKLWPKVLRAQPSTAETIASSAAHRQDHRQPSLELFTFTVEHRKSETRRLEPRHCQCHEQKQPPSMKSWPPLSSPDFGS</sequence>
<proteinExistence type="predicted"/>
<evidence type="ECO:0000313" key="3">
    <source>
        <dbReference type="Proteomes" id="UP000053144"/>
    </source>
</evidence>
<evidence type="ECO:0000313" key="2">
    <source>
        <dbReference type="EMBL" id="KOM31478.1"/>
    </source>
</evidence>
<protein>
    <submittedName>
        <fullName evidence="2">Uncharacterized protein</fullName>
    </submittedName>
</protein>
<organism evidence="2 3">
    <name type="scientific">Phaseolus angularis</name>
    <name type="common">Azuki bean</name>
    <name type="synonym">Vigna angularis</name>
    <dbReference type="NCBI Taxonomy" id="3914"/>
    <lineage>
        <taxon>Eukaryota</taxon>
        <taxon>Viridiplantae</taxon>
        <taxon>Streptophyta</taxon>
        <taxon>Embryophyta</taxon>
        <taxon>Tracheophyta</taxon>
        <taxon>Spermatophyta</taxon>
        <taxon>Magnoliopsida</taxon>
        <taxon>eudicotyledons</taxon>
        <taxon>Gunneridae</taxon>
        <taxon>Pentapetalae</taxon>
        <taxon>rosids</taxon>
        <taxon>fabids</taxon>
        <taxon>Fabales</taxon>
        <taxon>Fabaceae</taxon>
        <taxon>Papilionoideae</taxon>
        <taxon>50 kb inversion clade</taxon>
        <taxon>NPAAA clade</taxon>
        <taxon>indigoferoid/millettioid clade</taxon>
        <taxon>Phaseoleae</taxon>
        <taxon>Vigna</taxon>
    </lineage>
</organism>
<gene>
    <name evidence="2" type="ORF">LR48_Vigan01g103300</name>
</gene>